<organism evidence="3 4">
    <name type="scientific">Syncephalastrum racemosum</name>
    <name type="common">Filamentous fungus</name>
    <dbReference type="NCBI Taxonomy" id="13706"/>
    <lineage>
        <taxon>Eukaryota</taxon>
        <taxon>Fungi</taxon>
        <taxon>Fungi incertae sedis</taxon>
        <taxon>Mucoromycota</taxon>
        <taxon>Mucoromycotina</taxon>
        <taxon>Mucoromycetes</taxon>
        <taxon>Mucorales</taxon>
        <taxon>Syncephalastraceae</taxon>
        <taxon>Syncephalastrum</taxon>
    </lineage>
</organism>
<evidence type="ECO:0000313" key="4">
    <source>
        <dbReference type="Proteomes" id="UP000242180"/>
    </source>
</evidence>
<proteinExistence type="predicted"/>
<dbReference type="EMBL" id="MCGN01000003">
    <property type="protein sequence ID" value="ORY99308.1"/>
    <property type="molecule type" value="Genomic_DNA"/>
</dbReference>
<dbReference type="InParanoid" id="A0A1X2HJU0"/>
<dbReference type="AlphaFoldDB" id="A0A1X2HJU0"/>
<keyword evidence="4" id="KW-1185">Reference proteome</keyword>
<reference evidence="3 4" key="1">
    <citation type="submission" date="2016-07" db="EMBL/GenBank/DDBJ databases">
        <title>Pervasive Adenine N6-methylation of Active Genes in Fungi.</title>
        <authorList>
            <consortium name="DOE Joint Genome Institute"/>
            <person name="Mondo S.J."/>
            <person name="Dannebaum R.O."/>
            <person name="Kuo R.C."/>
            <person name="Labutti K."/>
            <person name="Haridas S."/>
            <person name="Kuo A."/>
            <person name="Salamov A."/>
            <person name="Ahrendt S.R."/>
            <person name="Lipzen A."/>
            <person name="Sullivan W."/>
            <person name="Andreopoulos W.B."/>
            <person name="Clum A."/>
            <person name="Lindquist E."/>
            <person name="Daum C."/>
            <person name="Ramamoorthy G.K."/>
            <person name="Gryganskyi A."/>
            <person name="Culley D."/>
            <person name="Magnuson J.K."/>
            <person name="James T.Y."/>
            <person name="O'Malley M.A."/>
            <person name="Stajich J.E."/>
            <person name="Spatafora J.W."/>
            <person name="Visel A."/>
            <person name="Grigoriev I.V."/>
        </authorList>
    </citation>
    <scope>NUCLEOTIDE SEQUENCE [LARGE SCALE GENOMIC DNA]</scope>
    <source>
        <strain evidence="3 4">NRRL 2496</strain>
    </source>
</reference>
<evidence type="ECO:0000313" key="3">
    <source>
        <dbReference type="EMBL" id="ORY99318.1"/>
    </source>
</evidence>
<protein>
    <submittedName>
        <fullName evidence="3">Uncharacterized protein</fullName>
    </submittedName>
</protein>
<comment type="caution">
    <text evidence="3">The sequence shown here is derived from an EMBL/GenBank/DDBJ whole genome shotgun (WGS) entry which is preliminary data.</text>
</comment>
<name>A0A1X2HJU0_SYNRA</name>
<sequence length="104" mass="11598">MPATVFTLCDLPHNQGYGSSASSTEKVASRFIQNLCIAHLDSAPPDFTSACTFFDSQTRLSALDFAMSYDFSSFANSASERLSGSRYETKSKNVKMRLFQLYKR</sequence>
<dbReference type="EMBL" id="MCGN01000003">
    <property type="protein sequence ID" value="ORY99318.1"/>
    <property type="molecule type" value="Genomic_DNA"/>
</dbReference>
<evidence type="ECO:0000313" key="1">
    <source>
        <dbReference type="EMBL" id="ORY99308.1"/>
    </source>
</evidence>
<dbReference type="Proteomes" id="UP000242180">
    <property type="component" value="Unassembled WGS sequence"/>
</dbReference>
<dbReference type="OrthoDB" id="2287906at2759"/>
<gene>
    <name evidence="1" type="ORF">BCR43DRAFT_225594</name>
    <name evidence="2" type="ORF">BCR43DRAFT_225719</name>
    <name evidence="3" type="ORF">BCR43DRAFT_225764</name>
</gene>
<evidence type="ECO:0000313" key="2">
    <source>
        <dbReference type="EMBL" id="ORY99317.1"/>
    </source>
</evidence>
<dbReference type="EMBL" id="MCGN01000003">
    <property type="protein sequence ID" value="ORY99317.1"/>
    <property type="molecule type" value="Genomic_DNA"/>
</dbReference>
<accession>A0A1X2HJU0</accession>